<organism evidence="3 4">
    <name type="scientific">Methylobacterium oryzihabitans</name>
    <dbReference type="NCBI Taxonomy" id="2499852"/>
    <lineage>
        <taxon>Bacteria</taxon>
        <taxon>Pseudomonadati</taxon>
        <taxon>Pseudomonadota</taxon>
        <taxon>Alphaproteobacteria</taxon>
        <taxon>Hyphomicrobiales</taxon>
        <taxon>Methylobacteriaceae</taxon>
        <taxon>Methylobacterium</taxon>
    </lineage>
</organism>
<name>A0A3S3UB70_9HYPH</name>
<accession>A0A3S3UB70</accession>
<dbReference type="RefSeq" id="WP_127728217.1">
    <property type="nucleotide sequence ID" value="NZ_SACP01000005.1"/>
</dbReference>
<evidence type="ECO:0000313" key="3">
    <source>
        <dbReference type="EMBL" id="RVU19834.1"/>
    </source>
</evidence>
<protein>
    <submittedName>
        <fullName evidence="3">Calcium-binding protein</fullName>
    </submittedName>
</protein>
<comment type="caution">
    <text evidence="3">The sequence shown here is derived from an EMBL/GenBank/DDBJ whole genome shotgun (WGS) entry which is preliminary data.</text>
</comment>
<dbReference type="AlphaFoldDB" id="A0A3S3UB70"/>
<comment type="subcellular location">
    <subcellularLocation>
        <location evidence="1">Secreted</location>
    </subcellularLocation>
</comment>
<proteinExistence type="predicted"/>
<dbReference type="SUPFAM" id="SSF51120">
    <property type="entry name" value="beta-Roll"/>
    <property type="match status" value="3"/>
</dbReference>
<dbReference type="InterPro" id="IPR018511">
    <property type="entry name" value="Hemolysin-typ_Ca-bd_CS"/>
</dbReference>
<evidence type="ECO:0000256" key="2">
    <source>
        <dbReference type="ARBA" id="ARBA00022525"/>
    </source>
</evidence>
<dbReference type="Gene3D" id="2.150.10.10">
    <property type="entry name" value="Serralysin-like metalloprotease, C-terminal"/>
    <property type="match status" value="3"/>
</dbReference>
<dbReference type="EMBL" id="SACP01000005">
    <property type="protein sequence ID" value="RVU19834.1"/>
    <property type="molecule type" value="Genomic_DNA"/>
</dbReference>
<dbReference type="PROSITE" id="PS00330">
    <property type="entry name" value="HEMOLYSIN_CALCIUM"/>
    <property type="match status" value="6"/>
</dbReference>
<dbReference type="InterPro" id="IPR050557">
    <property type="entry name" value="RTX_toxin/Mannuronan_C5-epim"/>
</dbReference>
<evidence type="ECO:0000256" key="1">
    <source>
        <dbReference type="ARBA" id="ARBA00004613"/>
    </source>
</evidence>
<dbReference type="PRINTS" id="PR00313">
    <property type="entry name" value="CABNDNGRPT"/>
</dbReference>
<dbReference type="Pfam" id="PF00353">
    <property type="entry name" value="HemolysinCabind"/>
    <property type="match status" value="3"/>
</dbReference>
<dbReference type="GO" id="GO:0005509">
    <property type="term" value="F:calcium ion binding"/>
    <property type="evidence" value="ECO:0007669"/>
    <property type="project" value="InterPro"/>
</dbReference>
<dbReference type="PANTHER" id="PTHR38340:SF1">
    <property type="entry name" value="S-LAYER PROTEIN"/>
    <property type="match status" value="1"/>
</dbReference>
<keyword evidence="2" id="KW-0964">Secreted</keyword>
<dbReference type="OrthoDB" id="7985011at2"/>
<dbReference type="Proteomes" id="UP000286997">
    <property type="component" value="Unassembled WGS sequence"/>
</dbReference>
<dbReference type="GO" id="GO:0005576">
    <property type="term" value="C:extracellular region"/>
    <property type="evidence" value="ECO:0007669"/>
    <property type="project" value="UniProtKB-SubCell"/>
</dbReference>
<dbReference type="PANTHER" id="PTHR38340">
    <property type="entry name" value="S-LAYER PROTEIN"/>
    <property type="match status" value="1"/>
</dbReference>
<dbReference type="InterPro" id="IPR001343">
    <property type="entry name" value="Hemolysn_Ca-bd"/>
</dbReference>
<gene>
    <name evidence="3" type="ORF">EOE48_07790</name>
</gene>
<evidence type="ECO:0000313" key="4">
    <source>
        <dbReference type="Proteomes" id="UP000286997"/>
    </source>
</evidence>
<dbReference type="InterPro" id="IPR011049">
    <property type="entry name" value="Serralysin-like_metalloprot_C"/>
</dbReference>
<sequence>MTVVTKVRSEFLVNTVTRGSQYNGGVAALANGGFVVIWSDDSGVGDPSENGTKAQIYDAAGGKVGGEFLVNTETAGYQTAKSVTALAGGGFVVAWEQFGGPDDGVPRADKFQVFDAAGNKVGGEVAIAGVPGVNYTFGLRVGGLPNGDFVASWIQGGGTTEVRARIYDAAGVPRAESVAVNAVAFGNQNWQSVVPLGNDRLLAVWEDGDYGSGSLIAGARAQILDGQGNRIGGPLDLTRTTTRGNPPAVAVLAGGGFALAWSATAAGGASPVHVRVFDGNGAPAGPDLLIDAATTGWPPAVSRLDDGGFVVTWFESRDLSGDPGGGVRGQRFSAAGTVLGDAFTVATQTAGAQWNPAVATLANGDFVVSWADGSGTLGDADQGSVKAQVFGLADDAGQTLSGGSRGDRLVGGAGNDVLLGNGGADTLIGGAGNDRLVGGVGADRMEGGDGDDTYFVDDPGDVVIEGPNGGTDTIRTTVSYVMAANVENMLLTGSGAIDGTGNGLANLITGNAVGNTLSGLGGDDVLKGRDGDDLLFGGDGNDALFGESGRDTLIGGAGDDTYLIDDAGDVVVEQAGGGTDTIRTSLGRVLEANVETLILTGADAVDAIGNDLANVISGNVSDNVLLGLDGDDRLAGGGGDDRLVGGAGRDTLAGGGGADRFVFDGVSGEIDRITDFVANQDRIELAAAAFAALAPGALSVSAFTTGAAATTADQHIIYSSLNGALFYDADGSGGQSQVQFARLSPNLALSAADFVIA</sequence>
<reference evidence="3 4" key="1">
    <citation type="submission" date="2019-01" db="EMBL/GenBank/DDBJ databases">
        <authorList>
            <person name="Chen W.-M."/>
        </authorList>
    </citation>
    <scope>NUCLEOTIDE SEQUENCE [LARGE SCALE GENOMIC DNA]</scope>
    <source>
        <strain evidence="3 4">TER-1</strain>
    </source>
</reference>
<keyword evidence="4" id="KW-1185">Reference proteome</keyword>